<dbReference type="Gene3D" id="3.90.25.10">
    <property type="entry name" value="UDP-galactose 4-epimerase, domain 1"/>
    <property type="match status" value="1"/>
</dbReference>
<dbReference type="InterPro" id="IPR016040">
    <property type="entry name" value="NAD(P)-bd_dom"/>
</dbReference>
<dbReference type="InterPro" id="IPR052718">
    <property type="entry name" value="NmrA-type_oxidoreductase"/>
</dbReference>
<dbReference type="EMBL" id="QJKB01000004">
    <property type="protein sequence ID" value="PXX43323.1"/>
    <property type="molecule type" value="Genomic_DNA"/>
</dbReference>
<sequence>MIAVTGGSGQLGRLVIQALLGTVPANQIVAIVRDVSKAEDLRAGGVQVRQGDYSQPETLATTLQGVKKVLLVSSSEIGQRLEQHNNVVQAAKNTGVELIAYTSILHADTSPLLLAQEHIATEQLIRDSGLPFVFLRNAWYIENYFSAVGTALQTGKVFGAAGDGKFSAASRADFAAAAAAVLTGHDQGGKIYELAGDQAFTLAELAATLAELSGKPVAYVNHSEIEYKDLLVSFGLPDGFAHILAQSDTGAAQGGLYDDSGQLSKLIQRPTATLRSVLQAHLATM</sequence>
<dbReference type="PANTHER" id="PTHR47129">
    <property type="entry name" value="QUINONE OXIDOREDUCTASE 2"/>
    <property type="match status" value="1"/>
</dbReference>
<evidence type="ECO:0000313" key="2">
    <source>
        <dbReference type="EMBL" id="PXX43323.1"/>
    </source>
</evidence>
<dbReference type="InterPro" id="IPR036291">
    <property type="entry name" value="NAD(P)-bd_dom_sf"/>
</dbReference>
<dbReference type="RefSeq" id="WP_110255848.1">
    <property type="nucleotide sequence ID" value="NZ_QJKB01000004.1"/>
</dbReference>
<evidence type="ECO:0000259" key="1">
    <source>
        <dbReference type="Pfam" id="PF13460"/>
    </source>
</evidence>
<accession>A0A318J848</accession>
<protein>
    <submittedName>
        <fullName evidence="2">NAD(P)H dehydrogenase (Quinone)</fullName>
    </submittedName>
</protein>
<dbReference type="Proteomes" id="UP000247792">
    <property type="component" value="Unassembled WGS sequence"/>
</dbReference>
<organism evidence="2 3">
    <name type="scientific">Undibacterium pigrum</name>
    <dbReference type="NCBI Taxonomy" id="401470"/>
    <lineage>
        <taxon>Bacteria</taxon>
        <taxon>Pseudomonadati</taxon>
        <taxon>Pseudomonadota</taxon>
        <taxon>Betaproteobacteria</taxon>
        <taxon>Burkholderiales</taxon>
        <taxon>Oxalobacteraceae</taxon>
        <taxon>Undibacterium</taxon>
    </lineage>
</organism>
<dbReference type="Pfam" id="PF13460">
    <property type="entry name" value="NAD_binding_10"/>
    <property type="match status" value="1"/>
</dbReference>
<dbReference type="Gene3D" id="3.40.50.720">
    <property type="entry name" value="NAD(P)-binding Rossmann-like Domain"/>
    <property type="match status" value="1"/>
</dbReference>
<evidence type="ECO:0000313" key="3">
    <source>
        <dbReference type="Proteomes" id="UP000247792"/>
    </source>
</evidence>
<reference evidence="2 3" key="1">
    <citation type="submission" date="2018-05" db="EMBL/GenBank/DDBJ databases">
        <title>Genomic Encyclopedia of Type Strains, Phase IV (KMG-IV): sequencing the most valuable type-strain genomes for metagenomic binning, comparative biology and taxonomic classification.</title>
        <authorList>
            <person name="Goeker M."/>
        </authorList>
    </citation>
    <scope>NUCLEOTIDE SEQUENCE [LARGE SCALE GENOMIC DNA]</scope>
    <source>
        <strain evidence="2 3">DSM 19792</strain>
    </source>
</reference>
<feature type="domain" description="NAD(P)-binding" evidence="1">
    <location>
        <begin position="6"/>
        <end position="183"/>
    </location>
</feature>
<keyword evidence="3" id="KW-1185">Reference proteome</keyword>
<dbReference type="PANTHER" id="PTHR47129:SF1">
    <property type="entry name" value="NMRA-LIKE DOMAIN-CONTAINING PROTEIN"/>
    <property type="match status" value="1"/>
</dbReference>
<dbReference type="AlphaFoldDB" id="A0A318J848"/>
<name>A0A318J848_9BURK</name>
<comment type="caution">
    <text evidence="2">The sequence shown here is derived from an EMBL/GenBank/DDBJ whole genome shotgun (WGS) entry which is preliminary data.</text>
</comment>
<gene>
    <name evidence="2" type="ORF">DFR42_104324</name>
</gene>
<dbReference type="OrthoDB" id="5510591at2"/>
<dbReference type="SUPFAM" id="SSF51735">
    <property type="entry name" value="NAD(P)-binding Rossmann-fold domains"/>
    <property type="match status" value="1"/>
</dbReference>
<dbReference type="CDD" id="cd05269">
    <property type="entry name" value="TMR_SDR_a"/>
    <property type="match status" value="1"/>
</dbReference>
<proteinExistence type="predicted"/>